<evidence type="ECO:0000256" key="1">
    <source>
        <dbReference type="ARBA" id="ARBA00009024"/>
    </source>
</evidence>
<proteinExistence type="inferred from homology"/>
<dbReference type="PANTHER" id="PTHR15907">
    <property type="entry name" value="DUF614 FAMILY PROTEIN-RELATED"/>
    <property type="match status" value="1"/>
</dbReference>
<protein>
    <submittedName>
        <fullName evidence="2">Uncharacterized protein</fullName>
    </submittedName>
</protein>
<name>A0A8S2F8W4_9BILA</name>
<dbReference type="Pfam" id="PF04749">
    <property type="entry name" value="PLAC8"/>
    <property type="match status" value="1"/>
</dbReference>
<dbReference type="InterPro" id="IPR006461">
    <property type="entry name" value="PLAC_motif_containing"/>
</dbReference>
<dbReference type="AlphaFoldDB" id="A0A8S2F8W4"/>
<reference evidence="2" key="1">
    <citation type="submission" date="2021-02" db="EMBL/GenBank/DDBJ databases">
        <authorList>
            <person name="Nowell W R."/>
        </authorList>
    </citation>
    <scope>NUCLEOTIDE SEQUENCE</scope>
</reference>
<sequence length="141" mass="15610">MDWTGLRSPYGALVCTLRTAEISSEPLFGCCNNTAICCYGCFCTACLFAQNAKQIDESAPCPQCCAYCALSFCWLCWVVHKPKRELLRKRYQLVEQQTDLFATCCCGPCAVCQEAKEIKDRGLPTAQAIVITGQPSTRVMK</sequence>
<comment type="similarity">
    <text evidence="1">Belongs to the cornifelin family.</text>
</comment>
<evidence type="ECO:0000313" key="3">
    <source>
        <dbReference type="EMBL" id="CAF4185624.1"/>
    </source>
</evidence>
<evidence type="ECO:0000313" key="2">
    <source>
        <dbReference type="EMBL" id="CAF1376968.1"/>
    </source>
</evidence>
<gene>
    <name evidence="2" type="ORF">OVA965_LOCUS31932</name>
    <name evidence="3" type="ORF">TMI583_LOCUS32775</name>
</gene>
<dbReference type="Proteomes" id="UP000677228">
    <property type="component" value="Unassembled WGS sequence"/>
</dbReference>
<dbReference type="EMBL" id="CAJOBA010046131">
    <property type="protein sequence ID" value="CAF4185624.1"/>
    <property type="molecule type" value="Genomic_DNA"/>
</dbReference>
<dbReference type="NCBIfam" id="TIGR01571">
    <property type="entry name" value="A_thal_Cys_rich"/>
    <property type="match status" value="1"/>
</dbReference>
<organism evidence="2 4">
    <name type="scientific">Didymodactylos carnosus</name>
    <dbReference type="NCBI Taxonomy" id="1234261"/>
    <lineage>
        <taxon>Eukaryota</taxon>
        <taxon>Metazoa</taxon>
        <taxon>Spiralia</taxon>
        <taxon>Gnathifera</taxon>
        <taxon>Rotifera</taxon>
        <taxon>Eurotatoria</taxon>
        <taxon>Bdelloidea</taxon>
        <taxon>Philodinida</taxon>
        <taxon>Philodinidae</taxon>
        <taxon>Didymodactylos</taxon>
    </lineage>
</organism>
<accession>A0A8S2F8W4</accession>
<dbReference type="Proteomes" id="UP000682733">
    <property type="component" value="Unassembled WGS sequence"/>
</dbReference>
<evidence type="ECO:0000313" key="4">
    <source>
        <dbReference type="Proteomes" id="UP000677228"/>
    </source>
</evidence>
<comment type="caution">
    <text evidence="2">The sequence shown here is derived from an EMBL/GenBank/DDBJ whole genome shotgun (WGS) entry which is preliminary data.</text>
</comment>
<dbReference type="EMBL" id="CAJNOK010024456">
    <property type="protein sequence ID" value="CAF1376968.1"/>
    <property type="molecule type" value="Genomic_DNA"/>
</dbReference>